<protein>
    <submittedName>
        <fullName evidence="2">Secreted protein</fullName>
    </submittedName>
</protein>
<proteinExistence type="predicted"/>
<evidence type="ECO:0000313" key="2">
    <source>
        <dbReference type="WBParaSite" id="L893_g14287.t1"/>
    </source>
</evidence>
<name>A0A1I7YA61_9BILA</name>
<organism evidence="1 2">
    <name type="scientific">Steinernema glaseri</name>
    <dbReference type="NCBI Taxonomy" id="37863"/>
    <lineage>
        <taxon>Eukaryota</taxon>
        <taxon>Metazoa</taxon>
        <taxon>Ecdysozoa</taxon>
        <taxon>Nematoda</taxon>
        <taxon>Chromadorea</taxon>
        <taxon>Rhabditida</taxon>
        <taxon>Tylenchina</taxon>
        <taxon>Panagrolaimomorpha</taxon>
        <taxon>Strongyloidoidea</taxon>
        <taxon>Steinernematidae</taxon>
        <taxon>Steinernema</taxon>
    </lineage>
</organism>
<reference evidence="2" key="1">
    <citation type="submission" date="2016-11" db="UniProtKB">
        <authorList>
            <consortium name="WormBaseParasite"/>
        </authorList>
    </citation>
    <scope>IDENTIFICATION</scope>
</reference>
<evidence type="ECO:0000313" key="1">
    <source>
        <dbReference type="Proteomes" id="UP000095287"/>
    </source>
</evidence>
<sequence>MIGSLFHVLLDNSTPSLSTCFTGFVSSCIICFSNAGNLGPHTIREIGVQNTASSKRPQWIKKWASEWHPRGRPRRLFQIVSASE</sequence>
<keyword evidence="1" id="KW-1185">Reference proteome</keyword>
<dbReference type="AlphaFoldDB" id="A0A1I7YA61"/>
<dbReference type="Proteomes" id="UP000095287">
    <property type="component" value="Unplaced"/>
</dbReference>
<dbReference type="WBParaSite" id="L893_g14287.t1">
    <property type="protein sequence ID" value="L893_g14287.t1"/>
    <property type="gene ID" value="L893_g14287"/>
</dbReference>
<accession>A0A1I7YA61</accession>